<evidence type="ECO:0000256" key="11">
    <source>
        <dbReference type="PROSITE-ProRule" id="PRU01360"/>
    </source>
</evidence>
<evidence type="ECO:0000256" key="1">
    <source>
        <dbReference type="ARBA" id="ARBA00004571"/>
    </source>
</evidence>
<evidence type="ECO:0000313" key="16">
    <source>
        <dbReference type="EMBL" id="GAK36387.1"/>
    </source>
</evidence>
<keyword evidence="2 11" id="KW-0813">Transport</keyword>
<dbReference type="EMBL" id="BAJS01000006">
    <property type="protein sequence ID" value="GAK36387.1"/>
    <property type="molecule type" value="Genomic_DNA"/>
</dbReference>
<evidence type="ECO:0000256" key="5">
    <source>
        <dbReference type="ARBA" id="ARBA00022692"/>
    </source>
</evidence>
<dbReference type="GO" id="GO:0009279">
    <property type="term" value="C:cell outer membrane"/>
    <property type="evidence" value="ECO:0007669"/>
    <property type="project" value="UniProtKB-SubCell"/>
</dbReference>
<feature type="domain" description="TonB-dependent receptor-like beta-barrel" evidence="14">
    <location>
        <begin position="499"/>
        <end position="882"/>
    </location>
</feature>
<dbReference type="RefSeq" id="WP_051260441.1">
    <property type="nucleotide sequence ID" value="NZ_ATZI01000001.1"/>
</dbReference>
<dbReference type="Gene3D" id="2.170.130.10">
    <property type="entry name" value="TonB-dependent receptor, plug domain"/>
    <property type="match status" value="1"/>
</dbReference>
<evidence type="ECO:0000256" key="3">
    <source>
        <dbReference type="ARBA" id="ARBA00022452"/>
    </source>
</evidence>
<comment type="subcellular location">
    <subcellularLocation>
        <location evidence="1 11">Cell outer membrane</location>
        <topology evidence="1 11">Multi-pass membrane protein</topology>
    </subcellularLocation>
</comment>
<dbReference type="InterPro" id="IPR012910">
    <property type="entry name" value="Plug_dom"/>
</dbReference>
<evidence type="ECO:0000256" key="12">
    <source>
        <dbReference type="RuleBase" id="RU003357"/>
    </source>
</evidence>
<dbReference type="InterPro" id="IPR036942">
    <property type="entry name" value="Beta-barrel_TonB_sf"/>
</dbReference>
<dbReference type="NCBIfam" id="TIGR04057">
    <property type="entry name" value="SusC_RagA_signa"/>
    <property type="match status" value="1"/>
</dbReference>
<organism evidence="16 17">
    <name type="scientific">Bacteroides graminisolvens DSM 19988 = JCM 15093</name>
    <dbReference type="NCBI Taxonomy" id="1121097"/>
    <lineage>
        <taxon>Bacteria</taxon>
        <taxon>Pseudomonadati</taxon>
        <taxon>Bacteroidota</taxon>
        <taxon>Bacteroidia</taxon>
        <taxon>Bacteroidales</taxon>
        <taxon>Bacteroidaceae</taxon>
        <taxon>Bacteroides</taxon>
    </lineage>
</organism>
<dbReference type="PROSITE" id="PS52016">
    <property type="entry name" value="TONB_DEPENDENT_REC_3"/>
    <property type="match status" value="1"/>
</dbReference>
<accession>A0A069D1S4</accession>
<dbReference type="InterPro" id="IPR000531">
    <property type="entry name" value="Beta-barrel_TonB"/>
</dbReference>
<protein>
    <submittedName>
        <fullName evidence="16">TonB-dependent receptor</fullName>
    </submittedName>
</protein>
<dbReference type="PANTHER" id="PTHR32552:SF81">
    <property type="entry name" value="TONB-DEPENDENT OUTER MEMBRANE RECEPTOR"/>
    <property type="match status" value="1"/>
</dbReference>
<keyword evidence="8 12" id="KW-0798">TonB box</keyword>
<reference evidence="16 17" key="1">
    <citation type="journal article" date="2015" name="Microbes Environ.">
        <title>Distribution and evolution of nitrogen fixation genes in the phylum bacteroidetes.</title>
        <authorList>
            <person name="Inoue J."/>
            <person name="Oshima K."/>
            <person name="Suda W."/>
            <person name="Sakamoto M."/>
            <person name="Iino T."/>
            <person name="Noda S."/>
            <person name="Hongoh Y."/>
            <person name="Hattori M."/>
            <person name="Ohkuma M."/>
        </authorList>
    </citation>
    <scope>NUCLEOTIDE SEQUENCE [LARGE SCALE GENOMIC DNA]</scope>
    <source>
        <strain evidence="16 17">JCM 15093</strain>
    </source>
</reference>
<dbReference type="InterPro" id="IPR037066">
    <property type="entry name" value="Plug_dom_sf"/>
</dbReference>
<keyword evidence="4" id="KW-0410">Iron transport</keyword>
<evidence type="ECO:0000256" key="7">
    <source>
        <dbReference type="ARBA" id="ARBA00023065"/>
    </source>
</evidence>
<dbReference type="SUPFAM" id="SSF56935">
    <property type="entry name" value="Porins"/>
    <property type="match status" value="1"/>
</dbReference>
<evidence type="ECO:0000256" key="6">
    <source>
        <dbReference type="ARBA" id="ARBA00023004"/>
    </source>
</evidence>
<keyword evidence="16" id="KW-0675">Receptor</keyword>
<keyword evidence="3 11" id="KW-1134">Transmembrane beta strand</keyword>
<evidence type="ECO:0000259" key="15">
    <source>
        <dbReference type="Pfam" id="PF07715"/>
    </source>
</evidence>
<evidence type="ECO:0000256" key="13">
    <source>
        <dbReference type="SAM" id="SignalP"/>
    </source>
</evidence>
<dbReference type="NCBIfam" id="TIGR04056">
    <property type="entry name" value="OMP_RagA_SusC"/>
    <property type="match status" value="1"/>
</dbReference>
<feature type="domain" description="TonB-dependent receptor plug" evidence="15">
    <location>
        <begin position="205"/>
        <end position="301"/>
    </location>
</feature>
<dbReference type="STRING" id="1121097.GCA_000428125_00722"/>
<dbReference type="OrthoDB" id="9768177at2"/>
<dbReference type="AlphaFoldDB" id="A0A069D1S4"/>
<evidence type="ECO:0000256" key="8">
    <source>
        <dbReference type="ARBA" id="ARBA00023077"/>
    </source>
</evidence>
<evidence type="ECO:0000256" key="4">
    <source>
        <dbReference type="ARBA" id="ARBA00022496"/>
    </source>
</evidence>
<comment type="caution">
    <text evidence="16">The sequence shown here is derived from an EMBL/GenBank/DDBJ whole genome shotgun (WGS) entry which is preliminary data.</text>
</comment>
<evidence type="ECO:0000313" key="17">
    <source>
        <dbReference type="Proteomes" id="UP000027601"/>
    </source>
</evidence>
<dbReference type="InterPro" id="IPR023996">
    <property type="entry name" value="TonB-dep_OMP_SusC/RagA"/>
</dbReference>
<dbReference type="Gene3D" id="2.60.40.1120">
    <property type="entry name" value="Carboxypeptidase-like, regulatory domain"/>
    <property type="match status" value="1"/>
</dbReference>
<dbReference type="GO" id="GO:0006826">
    <property type="term" value="P:iron ion transport"/>
    <property type="evidence" value="ECO:0007669"/>
    <property type="project" value="UniProtKB-KW"/>
</dbReference>
<evidence type="ECO:0000256" key="9">
    <source>
        <dbReference type="ARBA" id="ARBA00023136"/>
    </source>
</evidence>
<dbReference type="InterPro" id="IPR023997">
    <property type="entry name" value="TonB-dep_OMP_SusC/RagA_CS"/>
</dbReference>
<keyword evidence="5 11" id="KW-0812">Transmembrane</keyword>
<dbReference type="Pfam" id="PF13715">
    <property type="entry name" value="CarbopepD_reg_2"/>
    <property type="match status" value="1"/>
</dbReference>
<dbReference type="Pfam" id="PF07715">
    <property type="entry name" value="Plug"/>
    <property type="match status" value="1"/>
</dbReference>
<feature type="signal peptide" evidence="13">
    <location>
        <begin position="1"/>
        <end position="25"/>
    </location>
</feature>
<keyword evidence="10 11" id="KW-0998">Cell outer membrane</keyword>
<dbReference type="InterPro" id="IPR008969">
    <property type="entry name" value="CarboxyPept-like_regulatory"/>
</dbReference>
<sequence length="1126" mass="124914">MLKLKQILSSIFILFCLFFCSTIWAQNSGNINIPVGQITIKNLIQIVEKQTDYSFVFDNSINLDKTVQIKGETKNINSILKQLFDGREIAYEIVGTQIILKKTAQNNLSEKKIAGTITDEVGEPIIGASIRIKNGNTGTISDANGAFSLMVPGNGELEITFVGYTPLMVKVGAKQVLQIVMKEDAKALEEVVVTALGIKREEKALGYAVQNLKGDHLQTVKGIDVGSSLTGKIAGVNVLNSSEFGEGPSILVRGEQPLLVIDGIPYANMTLREVASDDIESLSVLKGATASALYGSRGQSGAIMVTTKRGAEKEGISIAVNSGTMFSAGYLAIPELQSTYGRVVKQNVDGSLEYVRSGDGSWGAPLEGQEVIQWDPISKTMKAMPYIARGKNNFRNFLEQGYILNNNVSISQKGKYGNVRASATWINNKGQYPNSTYDKYTYTLGGDIKFDKFSFTTNLAYNKHESPNLGFSGYTGYDPMYSLLIWASPDWDLRDYKDYWLTPNEVQNNSYTAGNNNPYFDRYERLHSLNKDIFNGSVEMKYEPTKWLNTLVRLGYDTYSNRQDVRISKGSFQGGGNSTVISGGEEVWGESQKGSYNTGIGRGYSINGDFITSANYRYKDFGVDGFVGGSIMYTQDEGIEARTKGGLSIPGFYSLKASVDPAKVASRMYKKQTNSLYGRLGLSWRSLAFAEMTLRNDWVSTLPETTRSYLYPSFSGSFVVSELLPEWEWLSLWKLRGSWVTSKKAADVYAINSVLSVNSSVWGTLSSAVLPTTIRGTDILPESTRTYEFGTAVNLLKNRLSFDFAYYNKKAYDFIKSASISPSSGYSSNFINTQEEITRKGVELTINGTPIETRNLRWELSFNWSKYADYYTKLDPTYSADKPWVRVGERADAFVFNDYLRDSEGSIIHNSSGLPEYSKYQSKYGNKGPDWIWGVNTTLKYKSWQLGLSFDGRVGGNISSITEMYMWRSGGHPESVTPERYLDMKTPGSKNYVGQGVKIVSGTVQYDTYGNIIEGTDTRVFVPNDIATTYKSYIESYHKGTAWGGAPSKSDIKSGTFFKLREVSLTYNVPKTVCSMIKAQSLSVSAIGQNVLFWAKDFKYSDPDGGSENFSDPSQRYLGFNVKIGF</sequence>
<keyword evidence="6" id="KW-0408">Iron</keyword>
<keyword evidence="7" id="KW-0406">Ion transport</keyword>
<feature type="chain" id="PRO_5001662723" evidence="13">
    <location>
        <begin position="26"/>
        <end position="1126"/>
    </location>
</feature>
<name>A0A069D1S4_9BACE</name>
<dbReference type="SUPFAM" id="SSF49464">
    <property type="entry name" value="Carboxypeptidase regulatory domain-like"/>
    <property type="match status" value="1"/>
</dbReference>
<comment type="similarity">
    <text evidence="11 12">Belongs to the TonB-dependent receptor family.</text>
</comment>
<dbReference type="Gene3D" id="2.40.170.20">
    <property type="entry name" value="TonB-dependent receptor, beta-barrel domain"/>
    <property type="match status" value="1"/>
</dbReference>
<keyword evidence="17" id="KW-1185">Reference proteome</keyword>
<keyword evidence="9 11" id="KW-0472">Membrane</keyword>
<proteinExistence type="inferred from homology"/>
<dbReference type="eggNOG" id="COG1629">
    <property type="taxonomic scope" value="Bacteria"/>
</dbReference>
<dbReference type="InterPro" id="IPR039426">
    <property type="entry name" value="TonB-dep_rcpt-like"/>
</dbReference>
<dbReference type="Proteomes" id="UP000027601">
    <property type="component" value="Unassembled WGS sequence"/>
</dbReference>
<evidence type="ECO:0000259" key="14">
    <source>
        <dbReference type="Pfam" id="PF00593"/>
    </source>
</evidence>
<evidence type="ECO:0000256" key="2">
    <source>
        <dbReference type="ARBA" id="ARBA00022448"/>
    </source>
</evidence>
<dbReference type="PANTHER" id="PTHR32552">
    <property type="entry name" value="FERRICHROME IRON RECEPTOR-RELATED"/>
    <property type="match status" value="1"/>
</dbReference>
<keyword evidence="13" id="KW-0732">Signal</keyword>
<dbReference type="Pfam" id="PF00593">
    <property type="entry name" value="TonB_dep_Rec_b-barrel"/>
    <property type="match status" value="1"/>
</dbReference>
<evidence type="ECO:0000256" key="10">
    <source>
        <dbReference type="ARBA" id="ARBA00023237"/>
    </source>
</evidence>
<dbReference type="eggNOG" id="COG4773">
    <property type="taxonomic scope" value="Bacteria"/>
</dbReference>
<gene>
    <name evidence="16" type="ORF">JCM15093_1545</name>
</gene>